<dbReference type="Proteomes" id="UP000772618">
    <property type="component" value="Unassembled WGS sequence"/>
</dbReference>
<keyword evidence="4" id="KW-1185">Reference proteome</keyword>
<evidence type="ECO:0000259" key="2">
    <source>
        <dbReference type="Pfam" id="PF10026"/>
    </source>
</evidence>
<sequence length="434" mass="49234">MKYRLIITFLLALSTYAGAQENGNNCITYDVDNFWDAYDKIKTTQDSVQQYEYINSLFIEKGSAGLKAIMKARRYTPASYVNAINNYPLFWASVRENTYKAKDFAKQIEIEINNFKTIYPDLKPATIYFTIGALKTNGTTLDGVVLIGSELALADENTVSDEFPNTLGHLKTYFSSNPIKDVVFLNVHEYVHTQQKTTVGTNLLSQCLIEGVAEFIAEKVTGKSSITPAVTYGKNNNRKVKERFVKEMFSRHYYNWLWNDTNNDFKIRDLGYYVGYAIAEHYYDMAADKKQAIREMITLEYDNAGALESFVNRSGYFGTPVQKLKAAYENGRPEVSAIAPFKNGAENVSSTIRQVTITFSTKMDTRFRGFDYGPLGESGLLRVNKFIGFSDDGKSAMIEVALKQNQKYQVLITDNFRSAEGIPLKPYLIEFKTE</sequence>
<gene>
    <name evidence="3" type="ORF">KK060_09640</name>
</gene>
<feature type="signal peptide" evidence="1">
    <location>
        <begin position="1"/>
        <end position="19"/>
    </location>
</feature>
<feature type="domain" description="DUF2268" evidence="2">
    <location>
        <begin position="185"/>
        <end position="300"/>
    </location>
</feature>
<dbReference type="EMBL" id="JAHESD010000016">
    <property type="protein sequence ID" value="MBT1703541.1"/>
    <property type="molecule type" value="Genomic_DNA"/>
</dbReference>
<dbReference type="InterPro" id="IPR018728">
    <property type="entry name" value="DUF2268"/>
</dbReference>
<reference evidence="3 4" key="1">
    <citation type="submission" date="2021-05" db="EMBL/GenBank/DDBJ databases">
        <title>A Polyphasic approach of four new species of the genus Ohtaekwangia: Ohtaekwangia histidinii sp. nov., Ohtaekwangia cretensis sp. nov., Ohtaekwangia indiensis sp. nov., Ohtaekwangia reichenbachii sp. nov. from diverse environment.</title>
        <authorList>
            <person name="Octaviana S."/>
        </authorList>
    </citation>
    <scope>NUCLEOTIDE SEQUENCE [LARGE SCALE GENOMIC DNA]</scope>
    <source>
        <strain evidence="3 4">PWU20</strain>
    </source>
</reference>
<evidence type="ECO:0000313" key="4">
    <source>
        <dbReference type="Proteomes" id="UP000772618"/>
    </source>
</evidence>
<keyword evidence="1" id="KW-0732">Signal</keyword>
<evidence type="ECO:0000256" key="1">
    <source>
        <dbReference type="SAM" id="SignalP"/>
    </source>
</evidence>
<accession>A0ABS5VQW0</accession>
<dbReference type="Pfam" id="PF10026">
    <property type="entry name" value="DUF2268"/>
    <property type="match status" value="1"/>
</dbReference>
<comment type="caution">
    <text evidence="3">The sequence shown here is derived from an EMBL/GenBank/DDBJ whole genome shotgun (WGS) entry which is preliminary data.</text>
</comment>
<protein>
    <recommendedName>
        <fullName evidence="2">DUF2268 domain-containing protein</fullName>
    </recommendedName>
</protein>
<proteinExistence type="predicted"/>
<dbReference type="RefSeq" id="WP_254153501.1">
    <property type="nucleotide sequence ID" value="NZ_JAHESD010000016.1"/>
</dbReference>
<organism evidence="3 4">
    <name type="scientific">Chryseosolibacter indicus</name>
    <dbReference type="NCBI Taxonomy" id="2782351"/>
    <lineage>
        <taxon>Bacteria</taxon>
        <taxon>Pseudomonadati</taxon>
        <taxon>Bacteroidota</taxon>
        <taxon>Cytophagia</taxon>
        <taxon>Cytophagales</taxon>
        <taxon>Chryseotaleaceae</taxon>
        <taxon>Chryseosolibacter</taxon>
    </lineage>
</organism>
<name>A0ABS5VQW0_9BACT</name>
<evidence type="ECO:0000313" key="3">
    <source>
        <dbReference type="EMBL" id="MBT1703541.1"/>
    </source>
</evidence>
<feature type="chain" id="PRO_5045875668" description="DUF2268 domain-containing protein" evidence="1">
    <location>
        <begin position="20"/>
        <end position="434"/>
    </location>
</feature>